<dbReference type="Proteomes" id="UP000468388">
    <property type="component" value="Unassembled WGS sequence"/>
</dbReference>
<gene>
    <name evidence="4" type="ORF">GO495_31250</name>
</gene>
<sequence length="224" mass="25213">MARKATKEDRIFSPGHYINYSFKRVLDITIAGTALILLSPLFLLIAVMIKIESKGPVFYISYRAGSRYRIFKFYKFRTMVPDADKQVAAMMESNNQYDTNGAGPVFFKVTNDPRVTGLGAFLRNTSLDEIPQLLNVIIGDMSLVGNRPLPLYEAATLTTDDFAGRFIAPAGITGLWQIKKRGNKDMSVEERISLDINYAEKHSVLYDMWILANTPGAMRQKNNV</sequence>
<proteinExistence type="inferred from homology"/>
<reference evidence="4 5" key="1">
    <citation type="submission" date="2019-12" db="EMBL/GenBank/DDBJ databases">
        <title>The draft genomic sequence of strain Chitinophaga oryziterrae JCM 16595.</title>
        <authorList>
            <person name="Zhang X."/>
        </authorList>
    </citation>
    <scope>NUCLEOTIDE SEQUENCE [LARGE SCALE GENOMIC DNA]</scope>
    <source>
        <strain evidence="4 5">JCM 16595</strain>
    </source>
</reference>
<dbReference type="PANTHER" id="PTHR30576:SF0">
    <property type="entry name" value="UNDECAPRENYL-PHOSPHATE N-ACETYLGALACTOSAMINYL 1-PHOSPHATE TRANSFERASE-RELATED"/>
    <property type="match status" value="1"/>
</dbReference>
<keyword evidence="2" id="KW-0812">Transmembrane</keyword>
<dbReference type="OrthoDB" id="9808602at2"/>
<accession>A0A6N8JL55</accession>
<evidence type="ECO:0000313" key="5">
    <source>
        <dbReference type="Proteomes" id="UP000468388"/>
    </source>
</evidence>
<evidence type="ECO:0000313" key="4">
    <source>
        <dbReference type="EMBL" id="MVT45106.1"/>
    </source>
</evidence>
<evidence type="ECO:0000256" key="2">
    <source>
        <dbReference type="SAM" id="Phobius"/>
    </source>
</evidence>
<dbReference type="InterPro" id="IPR003362">
    <property type="entry name" value="Bact_transf"/>
</dbReference>
<feature type="domain" description="Bacterial sugar transferase" evidence="3">
    <location>
        <begin position="23"/>
        <end position="217"/>
    </location>
</feature>
<dbReference type="Pfam" id="PF02397">
    <property type="entry name" value="Bac_transf"/>
    <property type="match status" value="1"/>
</dbReference>
<organism evidence="4 5">
    <name type="scientific">Chitinophaga oryziterrae</name>
    <dbReference type="NCBI Taxonomy" id="1031224"/>
    <lineage>
        <taxon>Bacteria</taxon>
        <taxon>Pseudomonadati</taxon>
        <taxon>Bacteroidota</taxon>
        <taxon>Chitinophagia</taxon>
        <taxon>Chitinophagales</taxon>
        <taxon>Chitinophagaceae</taxon>
        <taxon>Chitinophaga</taxon>
    </lineage>
</organism>
<keyword evidence="2" id="KW-0472">Membrane</keyword>
<protein>
    <recommendedName>
        <fullName evidence="3">Bacterial sugar transferase domain-containing protein</fullName>
    </recommendedName>
</protein>
<keyword evidence="5" id="KW-1185">Reference proteome</keyword>
<comment type="similarity">
    <text evidence="1">Belongs to the bacterial sugar transferase family.</text>
</comment>
<feature type="transmembrane region" description="Helical" evidence="2">
    <location>
        <begin position="28"/>
        <end position="49"/>
    </location>
</feature>
<dbReference type="AlphaFoldDB" id="A0A6N8JL55"/>
<dbReference type="EMBL" id="WRXO01000016">
    <property type="protein sequence ID" value="MVT45106.1"/>
    <property type="molecule type" value="Genomic_DNA"/>
</dbReference>
<keyword evidence="2" id="KW-1133">Transmembrane helix</keyword>
<evidence type="ECO:0000256" key="1">
    <source>
        <dbReference type="ARBA" id="ARBA00006464"/>
    </source>
</evidence>
<dbReference type="PANTHER" id="PTHR30576">
    <property type="entry name" value="COLANIC BIOSYNTHESIS UDP-GLUCOSE LIPID CARRIER TRANSFERASE"/>
    <property type="match status" value="1"/>
</dbReference>
<dbReference type="GO" id="GO:0016780">
    <property type="term" value="F:phosphotransferase activity, for other substituted phosphate groups"/>
    <property type="evidence" value="ECO:0007669"/>
    <property type="project" value="TreeGrafter"/>
</dbReference>
<name>A0A6N8JL55_9BACT</name>
<evidence type="ECO:0000259" key="3">
    <source>
        <dbReference type="Pfam" id="PF02397"/>
    </source>
</evidence>
<comment type="caution">
    <text evidence="4">The sequence shown here is derived from an EMBL/GenBank/DDBJ whole genome shotgun (WGS) entry which is preliminary data.</text>
</comment>